<proteinExistence type="predicted"/>
<protein>
    <submittedName>
        <fullName evidence="1">Uncharacterized protein</fullName>
    </submittedName>
</protein>
<evidence type="ECO:0000313" key="1">
    <source>
        <dbReference type="EMBL" id="MEY8039473.1"/>
    </source>
</evidence>
<accession>A0ABV4CG60</accession>
<evidence type="ECO:0000313" key="2">
    <source>
        <dbReference type="Proteomes" id="UP001564626"/>
    </source>
</evidence>
<gene>
    <name evidence="1" type="ORF">AB8O55_08695</name>
</gene>
<reference evidence="1 2" key="1">
    <citation type="submission" date="2024-08" db="EMBL/GenBank/DDBJ databases">
        <title>Genome mining of Saccharopolyspora cebuensis PGLac3 from Nigerian medicinal plant.</title>
        <authorList>
            <person name="Ezeobiora C.E."/>
            <person name="Igbokwe N.H."/>
            <person name="Amin D.H."/>
            <person name="Mendie U.E."/>
        </authorList>
    </citation>
    <scope>NUCLEOTIDE SEQUENCE [LARGE SCALE GENOMIC DNA]</scope>
    <source>
        <strain evidence="1 2">PGLac3</strain>
    </source>
</reference>
<keyword evidence="2" id="KW-1185">Reference proteome</keyword>
<organism evidence="1 2">
    <name type="scientific">Saccharopolyspora cebuensis</name>
    <dbReference type="NCBI Taxonomy" id="418759"/>
    <lineage>
        <taxon>Bacteria</taxon>
        <taxon>Bacillati</taxon>
        <taxon>Actinomycetota</taxon>
        <taxon>Actinomycetes</taxon>
        <taxon>Pseudonocardiales</taxon>
        <taxon>Pseudonocardiaceae</taxon>
        <taxon>Saccharopolyspora</taxon>
    </lineage>
</organism>
<dbReference type="RefSeq" id="WP_345359792.1">
    <property type="nucleotide sequence ID" value="NZ_BAABII010000004.1"/>
</dbReference>
<dbReference type="Proteomes" id="UP001564626">
    <property type="component" value="Unassembled WGS sequence"/>
</dbReference>
<sequence length="49" mass="5382">MGDDDEGAIRVPHHPVLVDDLDRDVSTVAATASAIRAPVIRFISNPREW</sequence>
<name>A0ABV4CG60_9PSEU</name>
<comment type="caution">
    <text evidence="1">The sequence shown here is derived from an EMBL/GenBank/DDBJ whole genome shotgun (WGS) entry which is preliminary data.</text>
</comment>
<dbReference type="EMBL" id="JBGEHV010000012">
    <property type="protein sequence ID" value="MEY8039473.1"/>
    <property type="molecule type" value="Genomic_DNA"/>
</dbReference>